<dbReference type="EMBL" id="CP078013">
    <property type="protein sequence ID" value="USW03675.1"/>
    <property type="molecule type" value="Genomic_DNA"/>
</dbReference>
<evidence type="ECO:0000313" key="3">
    <source>
        <dbReference type="EMBL" id="USW03675.1"/>
    </source>
</evidence>
<feature type="compositionally biased region" description="Basic and acidic residues" evidence="1">
    <location>
        <begin position="20"/>
        <end position="30"/>
    </location>
</feature>
<reference evidence="3" key="2">
    <citation type="submission" date="2024-04" db="EMBL/GenBank/DDBJ databases">
        <authorList>
            <person name="Diaz M."/>
            <person name="Bach T."/>
            <person name="Gonzalez Anta G."/>
            <person name="Agaras B."/>
            <person name="Wibberg D."/>
            <person name="Noguera F."/>
            <person name="Canciani W."/>
            <person name="Ybarra T."/>
            <person name="Nunez M.L."/>
            <person name="Valverde C."/>
        </authorList>
    </citation>
    <scope>NUCLEOTIDE SEQUENCE</scope>
    <source>
        <strain evidence="3">1008</strain>
    </source>
</reference>
<gene>
    <name evidence="3" type="ORF">KUA23_13670</name>
</gene>
<dbReference type="AlphaFoldDB" id="A0ABD7TQ39"/>
<evidence type="ECO:0000313" key="4">
    <source>
        <dbReference type="Proteomes" id="UP001056907"/>
    </source>
</evidence>
<feature type="compositionally biased region" description="Polar residues" evidence="1">
    <location>
        <begin position="32"/>
        <end position="52"/>
    </location>
</feature>
<keyword evidence="2" id="KW-0472">Membrane</keyword>
<feature type="compositionally biased region" description="Polar residues" evidence="1">
    <location>
        <begin position="1"/>
        <end position="18"/>
    </location>
</feature>
<accession>A0ABD7TQ39</accession>
<name>A0ABD7TQ39_9PSED</name>
<keyword evidence="2" id="KW-0812">Transmembrane</keyword>
<feature type="region of interest" description="Disordered" evidence="1">
    <location>
        <begin position="1"/>
        <end position="53"/>
    </location>
</feature>
<dbReference type="KEGG" id="ppeg:KUA23_13670"/>
<proteinExistence type="predicted"/>
<protein>
    <submittedName>
        <fullName evidence="3">Uncharacterized protein</fullName>
    </submittedName>
</protein>
<evidence type="ECO:0000256" key="2">
    <source>
        <dbReference type="SAM" id="Phobius"/>
    </source>
</evidence>
<feature type="transmembrane region" description="Helical" evidence="2">
    <location>
        <begin position="1024"/>
        <end position="1050"/>
    </location>
</feature>
<sequence>MSVQTVNTGGVSRPNYSPNGRDETVRRELSDPQETAQSGVSANEPVSRTSSGGVDEAIKAAKIEDDKLAATVADSHVDIGWWTWPSDKSSVGQWLKLYNKSWNSEALQTWVKAQNLVPDSLRLRGSTLTAQKRVDGKLTAVKFTPSDKSGWWPLGRQAIESAAMLDPQRTGLAGNGNAKLSPKEVMAFYGGTWPINTVEARELKRDGFPAINAADNPTRGPMAQQSTLRQYQDTEQESALIKTLLGAIKDKPDDEKIDLGTIRSDIVPGSSLASANSSKPELLKKLRQLPQMASILLAHQADWYAPTRLVDGQLFIKSRGKSGTWKNVTAQVRANAVLAPLLDNAIEKAKSTGGIINSGARADAVQMLRASGLDDFPSTPTVKELRNLINWKLNPIPPGSSLGSYGREYLTDSETPSADHRHRVRRTATDNDPDAKLTLFDCSPKPWAGKTLEQIRKNADKLIAQALSQGEGLARSQTILTRFDGELPFAIADATPGDRQQLLMLRDMLRVDIDLGKKRNLIAGYNLYSASNAGKKLSEVRDELEKHISVTKKLPMEQAVLMTHALLATVAPEFLVKGAGAERVGSLTHVNLRIQTALVEMASQGSSREMDVAQVSSRSVLTPITSSHEELQTALSAGPIYDWALAQGVVTAEDDYSESAVKRALTSYNQRLENYSAMNSDLDSARMGVISRSEMAKQALEKVSPGNENFFSKRIIYAEPDSLIYKTVKAVKALHPLVPDGTTVDGKSVSTAEHAVGTHSILDLYMSGVLTAKNVDTVQWKFASAADRLKFESLKSQLSKLEPLGDVFDDVFNDGTQHLEKFVLQSARVIMSDMPLEDRVRLEFGEVFVVGASPYQLSDGSKLSQAQAQQKMGPLIYAKDTSGDQCYEMLPSGEGYVLRPEYLPAMRALADHDKKWVRVYKNSYPELPADLDILSYFPADKQDRSESNQVPNTFSSKRTDELIKTFKENQLFLNRKLMLESARGVTTNEAIQKRFEAAESFIINTIIPFKSNIEDLASGDPKRMAMGAIGLGLEIFGALFVVAGAVGAAAKAATTAAKLAQYGRAALSMFNLPGAVIDTSKALYRLTSIGVRSIGTHAPKALAKGVSNFRSLASSAGKSNHGYFRNSFKPWTTNDTVGLLSNTGLINTGIGTEAYVQQPPRVPSQGTAVTV</sequence>
<evidence type="ECO:0000256" key="1">
    <source>
        <dbReference type="SAM" id="MobiDB-lite"/>
    </source>
</evidence>
<dbReference type="Proteomes" id="UP001056907">
    <property type="component" value="Chromosome"/>
</dbReference>
<organism evidence="3 4">
    <name type="scientific">Pseudomonas pergaminensis</name>
    <dbReference type="NCBI Taxonomy" id="2853159"/>
    <lineage>
        <taxon>Bacteria</taxon>
        <taxon>Pseudomonadati</taxon>
        <taxon>Pseudomonadota</taxon>
        <taxon>Gammaproteobacteria</taxon>
        <taxon>Pseudomonadales</taxon>
        <taxon>Pseudomonadaceae</taxon>
        <taxon>Pseudomonas</taxon>
    </lineage>
</organism>
<keyword evidence="2" id="KW-1133">Transmembrane helix</keyword>
<reference evidence="3" key="1">
    <citation type="journal article" date="2022" name="Front. Plant Sci.">
        <title>Agronomic efficiency and genome mining analysis of the wheat-biostimulant rhizospheric bacterium Pseudomonas pergaminensis sp. nov. strain 1008T.</title>
        <authorList>
            <person name="Diaz M."/>
            <person name="Bach T."/>
            <person name="Gonzalez Anta G."/>
            <person name="Agaras B."/>
            <person name="Wibberg D."/>
            <person name="Noguera F."/>
            <person name="Canciani W."/>
            <person name="Valverde C."/>
        </authorList>
    </citation>
    <scope>NUCLEOTIDE SEQUENCE</scope>
    <source>
        <strain evidence="3">1008</strain>
    </source>
</reference>
<dbReference type="RefSeq" id="WP_252994144.1">
    <property type="nucleotide sequence ID" value="NZ_CP078013.2"/>
</dbReference>